<dbReference type="EMBL" id="NNRN01000017">
    <property type="protein sequence ID" value="OYR32742.1"/>
    <property type="molecule type" value="Genomic_DNA"/>
</dbReference>
<comment type="caution">
    <text evidence="10">The sequence shown here is derived from an EMBL/GenBank/DDBJ whole genome shotgun (WGS) entry which is preliminary data.</text>
</comment>
<dbReference type="Gene3D" id="3.40.30.110">
    <property type="match status" value="1"/>
</dbReference>
<dbReference type="InterPro" id="IPR052156">
    <property type="entry name" value="BCAA_Transport_ATP-bd_LivF"/>
</dbReference>
<evidence type="ECO:0000259" key="8">
    <source>
        <dbReference type="PROSITE" id="PS50893"/>
    </source>
</evidence>
<evidence type="ECO:0000259" key="7">
    <source>
        <dbReference type="PROSITE" id="PS50404"/>
    </source>
</evidence>
<evidence type="ECO:0000256" key="3">
    <source>
        <dbReference type="ARBA" id="ARBA00022448"/>
    </source>
</evidence>
<dbReference type="Pfam" id="PF13417">
    <property type="entry name" value="GST_N_3"/>
    <property type="match status" value="1"/>
</dbReference>
<reference evidence="9 12" key="2">
    <citation type="submission" date="2019-09" db="EMBL/GenBank/DDBJ databases">
        <title>Taxonomic organization of the family Brucellaceae based on a phylogenomic approach.</title>
        <authorList>
            <person name="Leclercq S."/>
            <person name="Cloeckaert A."/>
            <person name="Zygmunt M.S."/>
        </authorList>
    </citation>
    <scope>NUCLEOTIDE SEQUENCE [LARGE SCALE GENOMIC DNA]</scope>
    <source>
        <strain evidence="9 12">LUP23</strain>
    </source>
</reference>
<comment type="similarity">
    <text evidence="2">Belongs to the ABC transporter superfamily.</text>
</comment>
<evidence type="ECO:0000256" key="2">
    <source>
        <dbReference type="ARBA" id="ARBA00005417"/>
    </source>
</evidence>
<keyword evidence="12" id="KW-1185">Reference proteome</keyword>
<keyword evidence="5 9" id="KW-0067">ATP-binding</keyword>
<comment type="subcellular location">
    <subcellularLocation>
        <location evidence="1">Cell inner membrane</location>
    </subcellularLocation>
</comment>
<protein>
    <submittedName>
        <fullName evidence="9">ATP-binding cassette domain-containing protein</fullName>
    </submittedName>
    <submittedName>
        <fullName evidence="10">Glutathione S-transferase, N-terminal domain protein</fullName>
    </submittedName>
</protein>
<dbReference type="AlphaFoldDB" id="A0A256H026"/>
<organism evidence="10 11">
    <name type="scientific">Brucella lupini</name>
    <dbReference type="NCBI Taxonomy" id="255457"/>
    <lineage>
        <taxon>Bacteria</taxon>
        <taxon>Pseudomonadati</taxon>
        <taxon>Pseudomonadota</taxon>
        <taxon>Alphaproteobacteria</taxon>
        <taxon>Hyphomicrobiales</taxon>
        <taxon>Brucellaceae</taxon>
        <taxon>Brucella/Ochrobactrum group</taxon>
        <taxon>Brucella</taxon>
    </lineage>
</organism>
<evidence type="ECO:0000313" key="12">
    <source>
        <dbReference type="Proteomes" id="UP000435957"/>
    </source>
</evidence>
<dbReference type="Gene3D" id="3.40.50.300">
    <property type="entry name" value="P-loop containing nucleotide triphosphate hydrolases"/>
    <property type="match status" value="1"/>
</dbReference>
<accession>A0A256H026</accession>
<dbReference type="SUPFAM" id="SSF52540">
    <property type="entry name" value="P-loop containing nucleoside triphosphate hydrolases"/>
    <property type="match status" value="1"/>
</dbReference>
<dbReference type="EMBL" id="WBWF01000034">
    <property type="protein sequence ID" value="KAB2699058.1"/>
    <property type="molecule type" value="Genomic_DNA"/>
</dbReference>
<sequence>MVDLILHHYEASPYSEKIRTLMGFKGLSWSSVIVPPIAPKADLLALTGGYRRAPVLQIGADIYCDSALIAAELDQRFPARALAPNTAGTATPLLDNWADRILFWQVVRYSMGLRADAVPPALIHDREAFWDHKIDLDGLKADVGYHRGQITTVPIVVILGPNGAGKTTLLNSISGVAQATAGKIFFDGKDITGARPEQVVRMGLTHCPEGRQIFQRLTVEENLVAAHIGRMGKSFETLRQEVFDLFPVLKERRNGMASRMSGGQQQMLAIGRALMSEPKLLMLDEPSLGLAPKIIHQIFRIILDLSQTGISILLVEQNVQLALECGDYAYLLNTGRVRLHGPAKEMVDHSDLSEHYLGGASEENLHV</sequence>
<dbReference type="InterPro" id="IPR036249">
    <property type="entry name" value="Thioredoxin-like_sf"/>
</dbReference>
<name>A0A256H026_9HYPH</name>
<dbReference type="InterPro" id="IPR017871">
    <property type="entry name" value="ABC_transporter-like_CS"/>
</dbReference>
<feature type="domain" description="GST N-terminal" evidence="7">
    <location>
        <begin position="2"/>
        <end position="81"/>
    </location>
</feature>
<dbReference type="Pfam" id="PF00005">
    <property type="entry name" value="ABC_tran"/>
    <property type="match status" value="1"/>
</dbReference>
<gene>
    <name evidence="10" type="ORF">CES86_5537</name>
    <name evidence="9" type="ORF">F9L03_25635</name>
</gene>
<dbReference type="SUPFAM" id="SSF52833">
    <property type="entry name" value="Thioredoxin-like"/>
    <property type="match status" value="1"/>
</dbReference>
<dbReference type="PANTHER" id="PTHR43820:SF4">
    <property type="entry name" value="HIGH-AFFINITY BRANCHED-CHAIN AMINO ACID TRANSPORT ATP-BINDING PROTEIN LIVF"/>
    <property type="match status" value="1"/>
</dbReference>
<dbReference type="GO" id="GO:0015658">
    <property type="term" value="F:branched-chain amino acid transmembrane transporter activity"/>
    <property type="evidence" value="ECO:0007669"/>
    <property type="project" value="TreeGrafter"/>
</dbReference>
<reference evidence="10 11" key="1">
    <citation type="submission" date="2017-07" db="EMBL/GenBank/DDBJ databases">
        <title>Draft genome of Ochrobactrum lupini type strain LUP21.</title>
        <authorList>
            <person name="Krzyzanowska D.M."/>
            <person name="Jafra S."/>
        </authorList>
    </citation>
    <scope>NUCLEOTIDE SEQUENCE [LARGE SCALE GENOMIC DNA]</scope>
    <source>
        <strain evidence="10 11">LUP21</strain>
    </source>
</reference>
<evidence type="ECO:0000313" key="11">
    <source>
        <dbReference type="Proteomes" id="UP000216363"/>
    </source>
</evidence>
<evidence type="ECO:0000313" key="9">
    <source>
        <dbReference type="EMBL" id="KAB2699058.1"/>
    </source>
</evidence>
<dbReference type="InterPro" id="IPR003593">
    <property type="entry name" value="AAA+_ATPase"/>
</dbReference>
<dbReference type="SMART" id="SM00382">
    <property type="entry name" value="AAA"/>
    <property type="match status" value="1"/>
</dbReference>
<keyword evidence="10" id="KW-0808">Transferase</keyword>
<dbReference type="Proteomes" id="UP000435957">
    <property type="component" value="Unassembled WGS sequence"/>
</dbReference>
<proteinExistence type="inferred from homology"/>
<dbReference type="Proteomes" id="UP000216363">
    <property type="component" value="Unassembled WGS sequence"/>
</dbReference>
<dbReference type="GO" id="GO:0016887">
    <property type="term" value="F:ATP hydrolysis activity"/>
    <property type="evidence" value="ECO:0007669"/>
    <property type="project" value="InterPro"/>
</dbReference>
<dbReference type="GO" id="GO:0015807">
    <property type="term" value="P:L-amino acid transport"/>
    <property type="evidence" value="ECO:0007669"/>
    <property type="project" value="TreeGrafter"/>
</dbReference>
<evidence type="ECO:0000256" key="1">
    <source>
        <dbReference type="ARBA" id="ARBA00004533"/>
    </source>
</evidence>
<dbReference type="PROSITE" id="PS50893">
    <property type="entry name" value="ABC_TRANSPORTER_2"/>
    <property type="match status" value="1"/>
</dbReference>
<dbReference type="GO" id="GO:0005886">
    <property type="term" value="C:plasma membrane"/>
    <property type="evidence" value="ECO:0007669"/>
    <property type="project" value="UniProtKB-SubCell"/>
</dbReference>
<keyword evidence="4" id="KW-0547">Nucleotide-binding</keyword>
<dbReference type="InterPro" id="IPR004045">
    <property type="entry name" value="Glutathione_S-Trfase_N"/>
</dbReference>
<feature type="domain" description="ABC transporter" evidence="8">
    <location>
        <begin position="123"/>
        <end position="359"/>
    </location>
</feature>
<dbReference type="CDD" id="cd00570">
    <property type="entry name" value="GST_N_family"/>
    <property type="match status" value="1"/>
</dbReference>
<keyword evidence="6" id="KW-0029">Amino-acid transport</keyword>
<dbReference type="PROSITE" id="PS00211">
    <property type="entry name" value="ABC_TRANSPORTER_1"/>
    <property type="match status" value="1"/>
</dbReference>
<dbReference type="PANTHER" id="PTHR43820">
    <property type="entry name" value="HIGH-AFFINITY BRANCHED-CHAIN AMINO ACID TRANSPORT ATP-BINDING PROTEIN LIVF"/>
    <property type="match status" value="1"/>
</dbReference>
<dbReference type="PROSITE" id="PS50404">
    <property type="entry name" value="GST_NTER"/>
    <property type="match status" value="1"/>
</dbReference>
<evidence type="ECO:0000256" key="4">
    <source>
        <dbReference type="ARBA" id="ARBA00022741"/>
    </source>
</evidence>
<dbReference type="GO" id="GO:0016740">
    <property type="term" value="F:transferase activity"/>
    <property type="evidence" value="ECO:0007669"/>
    <property type="project" value="UniProtKB-KW"/>
</dbReference>
<dbReference type="RefSeq" id="WP_094513353.1">
    <property type="nucleotide sequence ID" value="NZ_JBHEEP010000042.1"/>
</dbReference>
<dbReference type="GO" id="GO:0005524">
    <property type="term" value="F:ATP binding"/>
    <property type="evidence" value="ECO:0007669"/>
    <property type="project" value="UniProtKB-KW"/>
</dbReference>
<evidence type="ECO:0000313" key="10">
    <source>
        <dbReference type="EMBL" id="OYR32742.1"/>
    </source>
</evidence>
<evidence type="ECO:0000256" key="6">
    <source>
        <dbReference type="ARBA" id="ARBA00022970"/>
    </source>
</evidence>
<dbReference type="InterPro" id="IPR003439">
    <property type="entry name" value="ABC_transporter-like_ATP-bd"/>
</dbReference>
<dbReference type="CDD" id="cd03224">
    <property type="entry name" value="ABC_TM1139_LivF_branched"/>
    <property type="match status" value="1"/>
</dbReference>
<evidence type="ECO:0000256" key="5">
    <source>
        <dbReference type="ARBA" id="ARBA00022840"/>
    </source>
</evidence>
<dbReference type="InterPro" id="IPR027417">
    <property type="entry name" value="P-loop_NTPase"/>
</dbReference>
<keyword evidence="3" id="KW-0813">Transport</keyword>